<comment type="caution">
    <text evidence="1">The sequence shown here is derived from an EMBL/GenBank/DDBJ whole genome shotgun (WGS) entry which is preliminary data.</text>
</comment>
<reference evidence="1" key="1">
    <citation type="journal article" date="2012" name="Mol. Plant Microbe Interact.">
        <title>A highly conserved effector in Fusarium oxysporum is required for full virulence on Arabidopsis.</title>
        <authorList>
            <person name="Thatcher L.F."/>
            <person name="Gardiner D.M."/>
            <person name="Kazan K."/>
            <person name="Manners J."/>
        </authorList>
    </citation>
    <scope>NUCLEOTIDE SEQUENCE [LARGE SCALE GENOMIC DNA]</scope>
    <source>
        <strain evidence="1">Fo5176</strain>
    </source>
</reference>
<gene>
    <name evidence="1" type="ORF">FOXB_16650</name>
</gene>
<name>F9GDB6_FUSOF</name>
<accession>F9GDB6</accession>
<proteinExistence type="predicted"/>
<sequence length="207" mass="23389">MEQAFEGSLNPPRRPNVDTLEGFVAPRCKCQGTREPGTARYHIADPLTVYYLPLRADGCPPLVGLAGNQIIKEICIYDASKSWRKTNCAINVASLIFVPKTAVNNNQTIEAQIQLAIYATKKSFFRDAREAVGIAESGIEGRKSRVRIHAARLTLHFGTVFLFRYSYADFTDFTCWCRIQAWRIHRIFVKIRVRLFIRGPGFSSTAD</sequence>
<dbReference type="AlphaFoldDB" id="F9GDB6"/>
<organism evidence="1">
    <name type="scientific">Fusarium oxysporum (strain Fo5176)</name>
    <name type="common">Fusarium vascular wilt</name>
    <dbReference type="NCBI Taxonomy" id="660025"/>
    <lineage>
        <taxon>Eukaryota</taxon>
        <taxon>Fungi</taxon>
        <taxon>Dikarya</taxon>
        <taxon>Ascomycota</taxon>
        <taxon>Pezizomycotina</taxon>
        <taxon>Sordariomycetes</taxon>
        <taxon>Hypocreomycetidae</taxon>
        <taxon>Hypocreales</taxon>
        <taxon>Nectriaceae</taxon>
        <taxon>Fusarium</taxon>
        <taxon>Fusarium oxysporum species complex</taxon>
    </lineage>
</organism>
<dbReference type="EMBL" id="AFQF01005407">
    <property type="protein sequence ID" value="EGU72849.1"/>
    <property type="molecule type" value="Genomic_DNA"/>
</dbReference>
<evidence type="ECO:0000313" key="1">
    <source>
        <dbReference type="EMBL" id="EGU72849.1"/>
    </source>
</evidence>
<protein>
    <submittedName>
        <fullName evidence="1">Uncharacterized protein</fullName>
    </submittedName>
</protein>